<dbReference type="SMART" id="SM00355">
    <property type="entry name" value="ZnF_C2H2"/>
    <property type="match status" value="3"/>
</dbReference>
<proteinExistence type="predicted"/>
<dbReference type="InParanoid" id="Q7RUY2"/>
<feature type="domain" description="C2H2-type" evidence="2">
    <location>
        <begin position="358"/>
        <end position="380"/>
    </location>
</feature>
<evidence type="ECO:0000256" key="1">
    <source>
        <dbReference type="SAM" id="MobiDB-lite"/>
    </source>
</evidence>
<dbReference type="RefSeq" id="XP_965375.3">
    <property type="nucleotide sequence ID" value="XM_960282.3"/>
</dbReference>
<keyword evidence="4" id="KW-1185">Reference proteome</keyword>
<dbReference type="Pfam" id="PF26082">
    <property type="entry name" value="zf-C2H2_AcuF"/>
    <property type="match status" value="1"/>
</dbReference>
<dbReference type="VEuPathDB" id="FungiDB:NCU02989"/>
<dbReference type="EMBL" id="CM002236">
    <property type="protein sequence ID" value="EAA36139.3"/>
    <property type="molecule type" value="Genomic_DNA"/>
</dbReference>
<dbReference type="GeneID" id="3881500"/>
<dbReference type="InterPro" id="IPR058925">
    <property type="entry name" value="zf-C2H2_AcuF"/>
</dbReference>
<reference evidence="3 4" key="1">
    <citation type="journal article" date="2003" name="Nature">
        <title>The genome sequence of the filamentous fungus Neurospora crassa.</title>
        <authorList>
            <person name="Galagan J.E."/>
            <person name="Calvo S.E."/>
            <person name="Borkovich K.A."/>
            <person name="Selker E.U."/>
            <person name="Read N.D."/>
            <person name="Jaffe D."/>
            <person name="FitzHugh W."/>
            <person name="Ma L.J."/>
            <person name="Smirnov S."/>
            <person name="Purcell S."/>
            <person name="Rehman B."/>
            <person name="Elkins T."/>
            <person name="Engels R."/>
            <person name="Wang S."/>
            <person name="Nielsen C.B."/>
            <person name="Butler J."/>
            <person name="Endrizzi M."/>
            <person name="Qui D."/>
            <person name="Ianakiev P."/>
            <person name="Bell-Pedersen D."/>
            <person name="Nelson M.A."/>
            <person name="Werner-Washburne M."/>
            <person name="Selitrennikoff C.P."/>
            <person name="Kinsey J.A."/>
            <person name="Braun E.L."/>
            <person name="Zelter A."/>
            <person name="Schulte U."/>
            <person name="Kothe G.O."/>
            <person name="Jedd G."/>
            <person name="Mewes W."/>
            <person name="Staben C."/>
            <person name="Marcotte E."/>
            <person name="Greenberg D."/>
            <person name="Roy A."/>
            <person name="Foley K."/>
            <person name="Naylor J."/>
            <person name="Stange-Thomann N."/>
            <person name="Barrett R."/>
            <person name="Gnerre S."/>
            <person name="Kamal M."/>
            <person name="Kamvysselis M."/>
            <person name="Mauceli E."/>
            <person name="Bielke C."/>
            <person name="Rudd S."/>
            <person name="Frishman D."/>
            <person name="Krystofova S."/>
            <person name="Rasmussen C."/>
            <person name="Metzenberg R.L."/>
            <person name="Perkins D.D."/>
            <person name="Kroken S."/>
            <person name="Cogoni C."/>
            <person name="Macino G."/>
            <person name="Catcheside D."/>
            <person name="Li W."/>
            <person name="Pratt R.J."/>
            <person name="Osmani S.A."/>
            <person name="DeSouza C.P."/>
            <person name="Glass L."/>
            <person name="Orbach M.J."/>
            <person name="Berglund J.A."/>
            <person name="Voelker R."/>
            <person name="Yarden O."/>
            <person name="Plamann M."/>
            <person name="Seiler S."/>
            <person name="Dunlap J."/>
            <person name="Radford A."/>
            <person name="Aramayo R."/>
            <person name="Natvig D.O."/>
            <person name="Alex L.A."/>
            <person name="Mannhaupt G."/>
            <person name="Ebbole D.J."/>
            <person name="Freitag M."/>
            <person name="Paulsen I."/>
            <person name="Sachs M.S."/>
            <person name="Lander E.S."/>
            <person name="Nusbaum C."/>
            <person name="Birren B."/>
        </authorList>
    </citation>
    <scope>NUCLEOTIDE SEQUENCE [LARGE SCALE GENOMIC DNA]</scope>
    <source>
        <strain evidence="4">ATCC 24698 / 74-OR23-1A / CBS 708.71 / DSM 1257 / FGSC 987</strain>
    </source>
</reference>
<dbReference type="KEGG" id="ncr:NCU02989"/>
<dbReference type="PANTHER" id="PTHR35391">
    <property type="entry name" value="C2H2-TYPE DOMAIN-CONTAINING PROTEIN-RELATED"/>
    <property type="match status" value="1"/>
</dbReference>
<dbReference type="STRING" id="367110.Q7RUY2"/>
<accession>Q7RUY2</accession>
<name>Q7RUY2_NEUCR</name>
<feature type="compositionally biased region" description="Acidic residues" evidence="1">
    <location>
        <begin position="461"/>
        <end position="479"/>
    </location>
</feature>
<dbReference type="OrthoDB" id="5236204at2759"/>
<evidence type="ECO:0000313" key="4">
    <source>
        <dbReference type="Proteomes" id="UP000001805"/>
    </source>
</evidence>
<protein>
    <recommendedName>
        <fullName evidence="2">C2H2-type domain-containing protein</fullName>
    </recommendedName>
</protein>
<sequence>MSENPRIAPLVASIILPFDKLIAKLNAGDGPHVSAVSSLLGRFKLWSASSGAHRPRGTRSLEFKLRDASALQRHVISLLEELHGVVIKITEALDLSTDRSTAEVLRIHKCNEAFDDELTEYFSRNDRQDGFVFDELLDDSKHIIDRLLRLSLIIRNPTPHNHFLSRQAAEVIQYSEPFDIHHVHEKFPKLAREVAERLGKSLSVRRQYFRYREEHFHRLADGLPGSETELLDPHEQATTIASPIPNHLETVKTCDISFDDIDGRSELSATSYAASEVNSDQLRVPPMPSGYANGPIKCPFCHSIIQIGSRRDWKKHIFRDLQPYACLAHTCSAASKLYGRRKDWSKHMYLEHWTLWKCPSGCHKYMHSAEKFQQHISSAHKDELSEHHTGSLARLCSVSDPAQARGPCIFCDHHLASDKLYISHVALHLEQLALFALPSVDYDQDEDDDGFEEGDKQVDDDKTDDTNCEPEQEVSEDNNSDSGDSSVHDHVNDDHIDHGVHKLYEGRHVKWYCCYCRYGPLPCHLDEFCPDCRHQRCSKCTVTTIDYSRAHSFR</sequence>
<evidence type="ECO:0000313" key="3">
    <source>
        <dbReference type="EMBL" id="EAA36139.3"/>
    </source>
</evidence>
<gene>
    <name evidence="3" type="ORF">NCU02989</name>
</gene>
<dbReference type="AlphaFoldDB" id="Q7RUY2"/>
<dbReference type="PROSITE" id="PS00028">
    <property type="entry name" value="ZINC_FINGER_C2H2_1"/>
    <property type="match status" value="1"/>
</dbReference>
<dbReference type="PANTHER" id="PTHR35391:SF7">
    <property type="entry name" value="C2H2-TYPE DOMAIN-CONTAINING PROTEIN"/>
    <property type="match status" value="1"/>
</dbReference>
<dbReference type="HOGENOM" id="CLU_015936_2_1_1"/>
<feature type="region of interest" description="Disordered" evidence="1">
    <location>
        <begin position="445"/>
        <end position="491"/>
    </location>
</feature>
<organism evidence="3 4">
    <name type="scientific">Neurospora crassa (strain ATCC 24698 / 74-OR23-1A / CBS 708.71 / DSM 1257 / FGSC 987)</name>
    <dbReference type="NCBI Taxonomy" id="367110"/>
    <lineage>
        <taxon>Eukaryota</taxon>
        <taxon>Fungi</taxon>
        <taxon>Dikarya</taxon>
        <taxon>Ascomycota</taxon>
        <taxon>Pezizomycotina</taxon>
        <taxon>Sordariomycetes</taxon>
        <taxon>Sordariomycetidae</taxon>
        <taxon>Sordariales</taxon>
        <taxon>Sordariaceae</taxon>
        <taxon>Neurospora</taxon>
    </lineage>
</organism>
<dbReference type="Proteomes" id="UP000001805">
    <property type="component" value="Chromosome 1, Linkage Group I"/>
</dbReference>
<evidence type="ECO:0000259" key="2">
    <source>
        <dbReference type="PROSITE" id="PS00028"/>
    </source>
</evidence>
<dbReference type="InterPro" id="IPR013087">
    <property type="entry name" value="Znf_C2H2_type"/>
</dbReference>